<dbReference type="InterPro" id="IPR004045">
    <property type="entry name" value="Glutathione_S-Trfase_N"/>
</dbReference>
<dbReference type="Pfam" id="PF13410">
    <property type="entry name" value="GST_C_2"/>
    <property type="match status" value="1"/>
</dbReference>
<accession>I3TUN8</accession>
<organism evidence="2 3">
    <name type="scientific">Tistrella mobilis (strain KA081020-065)</name>
    <dbReference type="NCBI Taxonomy" id="1110502"/>
    <lineage>
        <taxon>Bacteria</taxon>
        <taxon>Pseudomonadati</taxon>
        <taxon>Pseudomonadota</taxon>
        <taxon>Alphaproteobacteria</taxon>
        <taxon>Geminicoccales</taxon>
        <taxon>Geminicoccaceae</taxon>
        <taxon>Tistrella</taxon>
    </lineage>
</organism>
<dbReference type="InterPro" id="IPR050983">
    <property type="entry name" value="GST_Omega/HSP26"/>
</dbReference>
<dbReference type="Proteomes" id="UP000005258">
    <property type="component" value="Plasmid pTM2"/>
</dbReference>
<feature type="domain" description="GST N-terminal" evidence="1">
    <location>
        <begin position="1"/>
        <end position="82"/>
    </location>
</feature>
<gene>
    <name evidence="2" type="primary">yibF</name>
    <name evidence="2" type="ordered locus">TMO_b0468</name>
</gene>
<evidence type="ECO:0000313" key="2">
    <source>
        <dbReference type="EMBL" id="AFK56476.1"/>
    </source>
</evidence>
<dbReference type="CDD" id="cd03049">
    <property type="entry name" value="GST_N_3"/>
    <property type="match status" value="1"/>
</dbReference>
<dbReference type="PANTHER" id="PTHR43968:SF6">
    <property type="entry name" value="GLUTATHIONE S-TRANSFERASE OMEGA"/>
    <property type="match status" value="1"/>
</dbReference>
<name>I3TUN8_TISMK</name>
<protein>
    <submittedName>
        <fullName evidence="2">Glutathione S-transferase</fullName>
    </submittedName>
</protein>
<sequence>MKLHHSPSSPFARKVMIVAHLLGLADRLELIRTPGDLTRRDPDFRRINPSGQIPVLIADDGTVVFDSPVICAYLDMVAGGGVIGTGDDLWRNQRQAALADTMVDAALQCRYETALRPEALRWPAWIEAWRSKIVDGLDCLETEAEGLRQRMDIGTISVFCALAYLDFRLGDLAWRDTRPGLAVWFDAFAAHPAVAATAID</sequence>
<dbReference type="PROSITE" id="PS50404">
    <property type="entry name" value="GST_NTER"/>
    <property type="match status" value="1"/>
</dbReference>
<dbReference type="PATRIC" id="fig|1110502.3.peg.4727"/>
<reference evidence="2 3" key="1">
    <citation type="journal article" date="2012" name="J. Am. Chem. Soc.">
        <title>Bacterial biosynthesis and maturation of the didemnin anti-cancer agents.</title>
        <authorList>
            <person name="Xu Y."/>
            <person name="Kersten R.D."/>
            <person name="Nam S.J."/>
            <person name="Lu L."/>
            <person name="Al-Suwailem A.M."/>
            <person name="Zheng H."/>
            <person name="Fenical W."/>
            <person name="Dorrestein P.C."/>
            <person name="Moore B.S."/>
            <person name="Qian P.Y."/>
        </authorList>
    </citation>
    <scope>NUCLEOTIDE SEQUENCE [LARGE SCALE GENOMIC DNA]</scope>
    <source>
        <strain evidence="2 3">KA081020-065</strain>
    </source>
</reference>
<dbReference type="RefSeq" id="WP_014753228.1">
    <property type="nucleotide sequence ID" value="NC_017966.1"/>
</dbReference>
<dbReference type="EMBL" id="CP003238">
    <property type="protein sequence ID" value="AFK56476.1"/>
    <property type="molecule type" value="Genomic_DNA"/>
</dbReference>
<dbReference type="GO" id="GO:0016740">
    <property type="term" value="F:transferase activity"/>
    <property type="evidence" value="ECO:0007669"/>
    <property type="project" value="UniProtKB-KW"/>
</dbReference>
<dbReference type="InterPro" id="IPR036249">
    <property type="entry name" value="Thioredoxin-like_sf"/>
</dbReference>
<dbReference type="InterPro" id="IPR036282">
    <property type="entry name" value="Glutathione-S-Trfase_C_sf"/>
</dbReference>
<dbReference type="Pfam" id="PF13409">
    <property type="entry name" value="GST_N_2"/>
    <property type="match status" value="1"/>
</dbReference>
<geneLocation type="plasmid" evidence="2 3">
    <name>pTM2</name>
</geneLocation>
<proteinExistence type="predicted"/>
<dbReference type="HOGENOM" id="CLU_011226_12_2_5"/>
<dbReference type="SUPFAM" id="SSF52833">
    <property type="entry name" value="Thioredoxin-like"/>
    <property type="match status" value="1"/>
</dbReference>
<keyword evidence="3" id="KW-1185">Reference proteome</keyword>
<evidence type="ECO:0000313" key="3">
    <source>
        <dbReference type="Proteomes" id="UP000005258"/>
    </source>
</evidence>
<evidence type="ECO:0000259" key="1">
    <source>
        <dbReference type="PROSITE" id="PS50404"/>
    </source>
</evidence>
<dbReference type="CDD" id="cd03205">
    <property type="entry name" value="GST_C_6"/>
    <property type="match status" value="1"/>
</dbReference>
<dbReference type="SUPFAM" id="SSF47616">
    <property type="entry name" value="GST C-terminal domain-like"/>
    <property type="match status" value="1"/>
</dbReference>
<dbReference type="Gene3D" id="3.40.30.10">
    <property type="entry name" value="Glutaredoxin"/>
    <property type="match status" value="1"/>
</dbReference>
<dbReference type="Gene3D" id="1.20.1050.10">
    <property type="match status" value="1"/>
</dbReference>
<dbReference type="GO" id="GO:0005737">
    <property type="term" value="C:cytoplasm"/>
    <property type="evidence" value="ECO:0007669"/>
    <property type="project" value="TreeGrafter"/>
</dbReference>
<keyword evidence="2" id="KW-0614">Plasmid</keyword>
<dbReference type="AlphaFoldDB" id="I3TUN8"/>
<dbReference type="PANTHER" id="PTHR43968">
    <property type="match status" value="1"/>
</dbReference>
<dbReference type="KEGG" id="tmo:TMO_b0468"/>